<dbReference type="InterPro" id="IPR009057">
    <property type="entry name" value="Homeodomain-like_sf"/>
</dbReference>
<evidence type="ECO:0000313" key="7">
    <source>
        <dbReference type="EMBL" id="EJZ82244.1"/>
    </source>
</evidence>
<evidence type="ECO:0000256" key="3">
    <source>
        <dbReference type="ARBA" id="ARBA00023163"/>
    </source>
</evidence>
<proteinExistence type="predicted"/>
<dbReference type="GO" id="GO:0003700">
    <property type="term" value="F:DNA-binding transcription factor activity"/>
    <property type="evidence" value="ECO:0007669"/>
    <property type="project" value="TreeGrafter"/>
</dbReference>
<reference evidence="7 8" key="2">
    <citation type="submission" date="2012-08" db="EMBL/GenBank/DDBJ databases">
        <title>The Genome Sequence of Turicella otitidis ATCC 51513.</title>
        <authorList>
            <consortium name="The Broad Institute Genome Sequencing Platform"/>
            <person name="Earl A."/>
            <person name="Ward D."/>
            <person name="Feldgarden M."/>
            <person name="Gevers D."/>
            <person name="Huys G."/>
            <person name="Walker B."/>
            <person name="Young S.K."/>
            <person name="Zeng Q."/>
            <person name="Gargeya S."/>
            <person name="Fitzgerald M."/>
            <person name="Haas B."/>
            <person name="Abouelleil A."/>
            <person name="Alvarado L."/>
            <person name="Arachchi H.M."/>
            <person name="Berlin A.M."/>
            <person name="Chapman S.B."/>
            <person name="Goldberg J."/>
            <person name="Griggs A."/>
            <person name="Gujja S."/>
            <person name="Hansen M."/>
            <person name="Howarth C."/>
            <person name="Imamovic A."/>
            <person name="Larimer J."/>
            <person name="McCowen C."/>
            <person name="Montmayeur A."/>
            <person name="Murphy C."/>
            <person name="Neiman D."/>
            <person name="Pearson M."/>
            <person name="Priest M."/>
            <person name="Roberts A."/>
            <person name="Saif S."/>
            <person name="Shea T."/>
            <person name="Sisk P."/>
            <person name="Sykes S."/>
            <person name="Wortman J."/>
            <person name="Nusbaum C."/>
            <person name="Birren B."/>
        </authorList>
    </citation>
    <scope>NUCLEOTIDE SEQUENCE [LARGE SCALE GENOMIC DNA]</scope>
    <source>
        <strain evidence="7 8">ATCC 51513</strain>
    </source>
</reference>
<evidence type="ECO:0000256" key="4">
    <source>
        <dbReference type="PROSITE-ProRule" id="PRU00335"/>
    </source>
</evidence>
<evidence type="ECO:0000313" key="9">
    <source>
        <dbReference type="Proteomes" id="UP000011016"/>
    </source>
</evidence>
<evidence type="ECO:0000256" key="2">
    <source>
        <dbReference type="ARBA" id="ARBA00023125"/>
    </source>
</evidence>
<dbReference type="Gene3D" id="1.10.357.10">
    <property type="entry name" value="Tetracycline Repressor, domain 2"/>
    <property type="match status" value="1"/>
</dbReference>
<dbReference type="eggNOG" id="COG1309">
    <property type="taxonomic scope" value="Bacteria"/>
</dbReference>
<organism evidence="6 9">
    <name type="scientific">Corynebacterium otitidis ATCC 51513</name>
    <dbReference type="NCBI Taxonomy" id="883169"/>
    <lineage>
        <taxon>Bacteria</taxon>
        <taxon>Bacillati</taxon>
        <taxon>Actinomycetota</taxon>
        <taxon>Actinomycetes</taxon>
        <taxon>Mycobacteriales</taxon>
        <taxon>Corynebacteriaceae</taxon>
        <taxon>Corynebacterium</taxon>
    </lineage>
</organism>
<dbReference type="InterPro" id="IPR036271">
    <property type="entry name" value="Tet_transcr_reg_TetR-rel_C_sf"/>
</dbReference>
<dbReference type="GO" id="GO:0000976">
    <property type="term" value="F:transcription cis-regulatory region binding"/>
    <property type="evidence" value="ECO:0007669"/>
    <property type="project" value="TreeGrafter"/>
</dbReference>
<evidence type="ECO:0000313" key="6">
    <source>
        <dbReference type="EMBL" id="CCI83474.1"/>
    </source>
</evidence>
<keyword evidence="1" id="KW-0805">Transcription regulation</keyword>
<keyword evidence="2 4" id="KW-0238">DNA-binding</keyword>
<gene>
    <name evidence="6" type="ORF">BN46_0742</name>
    <name evidence="7" type="ORF">HMPREF9719_00765</name>
</gene>
<dbReference type="AlphaFoldDB" id="I7LBX7"/>
<feature type="DNA-binding region" description="H-T-H motif" evidence="4">
    <location>
        <begin position="29"/>
        <end position="48"/>
    </location>
</feature>
<dbReference type="RefSeq" id="WP_004600655.1">
    <property type="nucleotide sequence ID" value="NZ_HF541866.1"/>
</dbReference>
<dbReference type="Pfam" id="PF00440">
    <property type="entry name" value="TetR_N"/>
    <property type="match status" value="1"/>
</dbReference>
<dbReference type="EMBL" id="AHAE01000036">
    <property type="protein sequence ID" value="EJZ82244.1"/>
    <property type="molecule type" value="Genomic_DNA"/>
</dbReference>
<feature type="domain" description="HTH tetR-type" evidence="5">
    <location>
        <begin position="6"/>
        <end position="66"/>
    </location>
</feature>
<sequence>MRRDAEERHERIVAAARELYCALPPERVTHTAVAERAGVGIATLYRHFPDRDRLGEAVAVDVLHRAVDLLEDRLAEARAAGSGDGRRPAIRAAWEGAIDGLVELGIGPLVPALAPESFEQLSPPAVELKNAAERALGGLVSLAAEAGLVHPGLTTRRLIATLIVCTRPPTPGVKELEPQVGAVLVRLLLRGGWAQDPGE</sequence>
<name>I7LBX7_9CORY</name>
<dbReference type="HOGENOM" id="CLU_069356_17_3_11"/>
<dbReference type="PANTHER" id="PTHR30055:SF234">
    <property type="entry name" value="HTH-TYPE TRANSCRIPTIONAL REGULATOR BETI"/>
    <property type="match status" value="1"/>
</dbReference>
<dbReference type="PANTHER" id="PTHR30055">
    <property type="entry name" value="HTH-TYPE TRANSCRIPTIONAL REGULATOR RUTR"/>
    <property type="match status" value="1"/>
</dbReference>
<evidence type="ECO:0000313" key="8">
    <source>
        <dbReference type="Proteomes" id="UP000006078"/>
    </source>
</evidence>
<evidence type="ECO:0000259" key="5">
    <source>
        <dbReference type="PROSITE" id="PS50977"/>
    </source>
</evidence>
<dbReference type="EMBL" id="CAJZ01000107">
    <property type="protein sequence ID" value="CCI83474.1"/>
    <property type="molecule type" value="Genomic_DNA"/>
</dbReference>
<keyword evidence="8" id="KW-1185">Reference proteome</keyword>
<dbReference type="InterPro" id="IPR050109">
    <property type="entry name" value="HTH-type_TetR-like_transc_reg"/>
</dbReference>
<dbReference type="SUPFAM" id="SSF46689">
    <property type="entry name" value="Homeodomain-like"/>
    <property type="match status" value="1"/>
</dbReference>
<evidence type="ECO:0000256" key="1">
    <source>
        <dbReference type="ARBA" id="ARBA00023015"/>
    </source>
</evidence>
<dbReference type="PATRIC" id="fig|883169.3.peg.732"/>
<dbReference type="SUPFAM" id="SSF48498">
    <property type="entry name" value="Tetracyclin repressor-like, C-terminal domain"/>
    <property type="match status" value="1"/>
</dbReference>
<dbReference type="InterPro" id="IPR001647">
    <property type="entry name" value="HTH_TetR"/>
</dbReference>
<reference evidence="6 9" key="1">
    <citation type="journal article" date="2012" name="J. Bacteriol.">
        <title>Draft Genome Sequence of Turicella otitidis ATCC 51513, Isolated from Middle Ear Fluid from a Child with Otitis Media.</title>
        <authorList>
            <person name="Brinkrolf K."/>
            <person name="Schneider J."/>
            <person name="Knecht M."/>
            <person name="Ruckert C."/>
            <person name="Tauch A."/>
        </authorList>
    </citation>
    <scope>NUCLEOTIDE SEQUENCE [LARGE SCALE GENOMIC DNA]</scope>
    <source>
        <strain evidence="6 9">ATCC 51513</strain>
    </source>
</reference>
<dbReference type="Proteomes" id="UP000006078">
    <property type="component" value="Unassembled WGS sequence"/>
</dbReference>
<dbReference type="OrthoDB" id="9795011at2"/>
<accession>I7LBX7</accession>
<dbReference type="Proteomes" id="UP000011016">
    <property type="component" value="Unassembled WGS sequence"/>
</dbReference>
<protein>
    <submittedName>
        <fullName evidence="6">Transcriptional regulator, TetR family</fullName>
    </submittedName>
</protein>
<comment type="caution">
    <text evidence="6">The sequence shown here is derived from an EMBL/GenBank/DDBJ whole genome shotgun (WGS) entry which is preliminary data.</text>
</comment>
<keyword evidence="3" id="KW-0804">Transcription</keyword>
<dbReference type="PROSITE" id="PS50977">
    <property type="entry name" value="HTH_TETR_2"/>
    <property type="match status" value="1"/>
</dbReference>